<dbReference type="AlphaFoldDB" id="A0A2B5WK98"/>
<evidence type="ECO:0000313" key="5">
    <source>
        <dbReference type="Proteomes" id="UP000222503"/>
    </source>
</evidence>
<dbReference type="Proteomes" id="UP000222503">
    <property type="component" value="Unassembled WGS sequence"/>
</dbReference>
<proteinExistence type="inferred from homology"/>
<comment type="caution">
    <text evidence="4">The sequence shown here is derived from an EMBL/GenBank/DDBJ whole genome shotgun (WGS) entry which is preliminary data.</text>
</comment>
<comment type="function">
    <text evidence="1">SASP are bound to spore DNA. They are double-stranded DNA-binding proteins that cause DNA to change to an a-like conformation. They protect the DNA backbone from chemical and enzymatic cleavage and are thus involved in dormant spore's high resistance to UV light.</text>
</comment>
<evidence type="ECO:0000256" key="3">
    <source>
        <dbReference type="ARBA" id="ARBA00023125"/>
    </source>
</evidence>
<dbReference type="GO" id="GO:0003690">
    <property type="term" value="F:double-stranded DNA binding"/>
    <property type="evidence" value="ECO:0007669"/>
    <property type="project" value="InterPro"/>
</dbReference>
<dbReference type="InterPro" id="IPR018126">
    <property type="entry name" value="SASP_alpha/beta-type_CS"/>
</dbReference>
<accession>A0A2B5WK98</accession>
<dbReference type="InterPro" id="IPR001448">
    <property type="entry name" value="SASP_alpha/beta-type"/>
</dbReference>
<dbReference type="InterPro" id="IPR050847">
    <property type="entry name" value="SASP_DNA-binding"/>
</dbReference>
<evidence type="ECO:0000256" key="1">
    <source>
        <dbReference type="ARBA" id="ARBA00003863"/>
    </source>
</evidence>
<dbReference type="PANTHER" id="PTHR36107">
    <property type="entry name" value="SMALL, ACID-SOLUBLE SPORE PROTEIN A"/>
    <property type="match status" value="1"/>
</dbReference>
<protein>
    <submittedName>
        <fullName evidence="4">Spore protein</fullName>
    </submittedName>
</protein>
<evidence type="ECO:0000256" key="2">
    <source>
        <dbReference type="ARBA" id="ARBA00005442"/>
    </source>
</evidence>
<dbReference type="InterPro" id="IPR038300">
    <property type="entry name" value="SASP_sf_alpha/beta"/>
</dbReference>
<keyword evidence="3" id="KW-0238">DNA-binding</keyword>
<dbReference type="PANTHER" id="PTHR36107:SF1">
    <property type="entry name" value="SMALL, ACID-SOLUBLE SPORE PROTEIN A"/>
    <property type="match status" value="1"/>
</dbReference>
<organism evidence="4 5">
    <name type="scientific">Bacillus wiedmannii</name>
    <dbReference type="NCBI Taxonomy" id="1890302"/>
    <lineage>
        <taxon>Bacteria</taxon>
        <taxon>Bacillati</taxon>
        <taxon>Bacillota</taxon>
        <taxon>Bacilli</taxon>
        <taxon>Bacillales</taxon>
        <taxon>Bacillaceae</taxon>
        <taxon>Bacillus</taxon>
        <taxon>Bacillus cereus group</taxon>
    </lineage>
</organism>
<reference evidence="4 5" key="1">
    <citation type="submission" date="2017-09" db="EMBL/GenBank/DDBJ databases">
        <title>Large-scale bioinformatics analysis of Bacillus genomes uncovers conserved roles of natural products in bacterial physiology.</title>
        <authorList>
            <consortium name="Agbiome Team Llc"/>
            <person name="Bleich R.M."/>
            <person name="Grubbs K.J."/>
            <person name="Santa Maria K.C."/>
            <person name="Allen S.E."/>
            <person name="Farag S."/>
            <person name="Shank E.A."/>
            <person name="Bowers A."/>
        </authorList>
    </citation>
    <scope>NUCLEOTIDE SEQUENCE [LARGE SCALE GENOMIC DNA]</scope>
    <source>
        <strain evidence="4 5">AFS029838</strain>
    </source>
</reference>
<comment type="similarity">
    <text evidence="2">Belongs to the alpha/beta-type SASP family.</text>
</comment>
<dbReference type="Pfam" id="PF00269">
    <property type="entry name" value="SASP"/>
    <property type="match status" value="1"/>
</dbReference>
<dbReference type="Gene3D" id="6.10.10.80">
    <property type="entry name" value="Small, acid-soluble spore protein, alpha/beta type-like"/>
    <property type="match status" value="1"/>
</dbReference>
<gene>
    <name evidence="4" type="ORF">COI65_17350</name>
</gene>
<evidence type="ECO:0000313" key="4">
    <source>
        <dbReference type="EMBL" id="PHG59606.1"/>
    </source>
</evidence>
<dbReference type="GO" id="GO:0006265">
    <property type="term" value="P:DNA topological change"/>
    <property type="evidence" value="ECO:0007669"/>
    <property type="project" value="InterPro"/>
</dbReference>
<sequence length="48" mass="5233">MKYVIAFELGVTLGPDTSARANGSVGGEITKCLVRMTEEQLTGQYRLQ</sequence>
<name>A0A2B5WK98_9BACI</name>
<dbReference type="EMBL" id="NUUQ01000023">
    <property type="protein sequence ID" value="PHG59606.1"/>
    <property type="molecule type" value="Genomic_DNA"/>
</dbReference>
<dbReference type="PROSITE" id="PS00684">
    <property type="entry name" value="SASP_2"/>
    <property type="match status" value="1"/>
</dbReference>